<dbReference type="InterPro" id="IPR000863">
    <property type="entry name" value="Sulfotransferase_dom"/>
</dbReference>
<keyword evidence="2 3" id="KW-0808">Transferase</keyword>
<dbReference type="AlphaFoldDB" id="A0A834T5H2"/>
<dbReference type="EMBL" id="JAAIUW010000009">
    <property type="protein sequence ID" value="KAF7815400.1"/>
    <property type="molecule type" value="Genomic_DNA"/>
</dbReference>
<name>A0A834T5H2_9FABA</name>
<organism evidence="5 6">
    <name type="scientific">Senna tora</name>
    <dbReference type="NCBI Taxonomy" id="362788"/>
    <lineage>
        <taxon>Eukaryota</taxon>
        <taxon>Viridiplantae</taxon>
        <taxon>Streptophyta</taxon>
        <taxon>Embryophyta</taxon>
        <taxon>Tracheophyta</taxon>
        <taxon>Spermatophyta</taxon>
        <taxon>Magnoliopsida</taxon>
        <taxon>eudicotyledons</taxon>
        <taxon>Gunneridae</taxon>
        <taxon>Pentapetalae</taxon>
        <taxon>rosids</taxon>
        <taxon>fabids</taxon>
        <taxon>Fabales</taxon>
        <taxon>Fabaceae</taxon>
        <taxon>Caesalpinioideae</taxon>
        <taxon>Cassia clade</taxon>
        <taxon>Senna</taxon>
    </lineage>
</organism>
<sequence length="211" mass="23998">MAECDITPLGLAPTPPFKPKQCETNFKATITFLKHFQAKQNDIIVVSLPKSSTTWLKALAFATAKRNRFIPISQNDDHPLLHSNPHSLVPFLETIDFHGDDPNNIIFPHLSTLSEPRLFGTHIPFPLLPHSIHDSNCKIIYICRNPFDAFISLWHFKNNILSSQPLLPALTLEEAFENTLREHLTMDHFGAICWAIGRQVRTLLTRFGIEI</sequence>
<accession>A0A834T5H2</accession>
<dbReference type="Pfam" id="PF00685">
    <property type="entry name" value="Sulfotransfer_1"/>
    <property type="match status" value="1"/>
</dbReference>
<evidence type="ECO:0000259" key="4">
    <source>
        <dbReference type="Pfam" id="PF00685"/>
    </source>
</evidence>
<dbReference type="Gene3D" id="3.40.50.300">
    <property type="entry name" value="P-loop containing nucleotide triphosphate hydrolases"/>
    <property type="match status" value="1"/>
</dbReference>
<dbReference type="InterPro" id="IPR027417">
    <property type="entry name" value="P-loop_NTPase"/>
</dbReference>
<reference evidence="5" key="1">
    <citation type="submission" date="2020-09" db="EMBL/GenBank/DDBJ databases">
        <title>Genome-Enabled Discovery of Anthraquinone Biosynthesis in Senna tora.</title>
        <authorList>
            <person name="Kang S.-H."/>
            <person name="Pandey R.P."/>
            <person name="Lee C.-M."/>
            <person name="Sim J.-S."/>
            <person name="Jeong J.-T."/>
            <person name="Choi B.-S."/>
            <person name="Jung M."/>
            <person name="Ginzburg D."/>
            <person name="Zhao K."/>
            <person name="Won S.Y."/>
            <person name="Oh T.-J."/>
            <person name="Yu Y."/>
            <person name="Kim N.-H."/>
            <person name="Lee O.R."/>
            <person name="Lee T.-H."/>
            <person name="Bashyal P."/>
            <person name="Kim T.-S."/>
            <person name="Lee W.-H."/>
            <person name="Kawkins C."/>
            <person name="Kim C.-K."/>
            <person name="Kim J.S."/>
            <person name="Ahn B.O."/>
            <person name="Rhee S.Y."/>
            <person name="Sohng J.K."/>
        </authorList>
    </citation>
    <scope>NUCLEOTIDE SEQUENCE</scope>
    <source>
        <tissue evidence="5">Leaf</tissue>
    </source>
</reference>
<gene>
    <name evidence="5" type="ORF">G2W53_029369</name>
</gene>
<protein>
    <recommendedName>
        <fullName evidence="3">Sulfotransferase</fullName>
        <ecNumber evidence="3">2.8.2.-</ecNumber>
    </recommendedName>
</protein>
<dbReference type="PANTHER" id="PTHR11783">
    <property type="entry name" value="SULFOTRANSFERASE SULT"/>
    <property type="match status" value="1"/>
</dbReference>
<evidence type="ECO:0000313" key="6">
    <source>
        <dbReference type="Proteomes" id="UP000634136"/>
    </source>
</evidence>
<dbReference type="SUPFAM" id="SSF52540">
    <property type="entry name" value="P-loop containing nucleoside triphosphate hydrolases"/>
    <property type="match status" value="1"/>
</dbReference>
<comment type="caution">
    <text evidence="5">The sequence shown here is derived from an EMBL/GenBank/DDBJ whole genome shotgun (WGS) entry which is preliminary data.</text>
</comment>
<keyword evidence="6" id="KW-1185">Reference proteome</keyword>
<dbReference type="GO" id="GO:0008146">
    <property type="term" value="F:sulfotransferase activity"/>
    <property type="evidence" value="ECO:0007669"/>
    <property type="project" value="InterPro"/>
</dbReference>
<dbReference type="EC" id="2.8.2.-" evidence="3"/>
<proteinExistence type="inferred from homology"/>
<dbReference type="Proteomes" id="UP000634136">
    <property type="component" value="Unassembled WGS sequence"/>
</dbReference>
<dbReference type="OrthoDB" id="205623at2759"/>
<comment type="similarity">
    <text evidence="1 3">Belongs to the sulfotransferase 1 family.</text>
</comment>
<evidence type="ECO:0000256" key="1">
    <source>
        <dbReference type="ARBA" id="ARBA00005771"/>
    </source>
</evidence>
<feature type="domain" description="Sulfotransferase" evidence="4">
    <location>
        <begin position="41"/>
        <end position="187"/>
    </location>
</feature>
<evidence type="ECO:0000313" key="5">
    <source>
        <dbReference type="EMBL" id="KAF7815400.1"/>
    </source>
</evidence>
<evidence type="ECO:0000256" key="3">
    <source>
        <dbReference type="RuleBase" id="RU361155"/>
    </source>
</evidence>
<evidence type="ECO:0000256" key="2">
    <source>
        <dbReference type="ARBA" id="ARBA00022679"/>
    </source>
</evidence>